<keyword evidence="2" id="KW-1003">Cell membrane</keyword>
<feature type="domain" description="G-protein coupled receptors family 1 profile" evidence="12">
    <location>
        <begin position="73"/>
        <end position="493"/>
    </location>
</feature>
<organism evidence="13 14">
    <name type="scientific">Brachionus calyciflorus</name>
    <dbReference type="NCBI Taxonomy" id="104777"/>
    <lineage>
        <taxon>Eukaryota</taxon>
        <taxon>Metazoa</taxon>
        <taxon>Spiralia</taxon>
        <taxon>Gnathifera</taxon>
        <taxon>Rotifera</taxon>
        <taxon>Eurotatoria</taxon>
        <taxon>Monogononta</taxon>
        <taxon>Pseudotrocha</taxon>
        <taxon>Ploima</taxon>
        <taxon>Brachionidae</taxon>
        <taxon>Brachionus</taxon>
    </lineage>
</organism>
<comment type="similarity">
    <text evidence="10">Belongs to the G-protein coupled receptor 1 family.</text>
</comment>
<keyword evidence="9 10" id="KW-0807">Transducer</keyword>
<dbReference type="AlphaFoldDB" id="A0A814A0Y3"/>
<dbReference type="PANTHER" id="PTHR24248:SF199">
    <property type="entry name" value="IP13425P-RELATED"/>
    <property type="match status" value="1"/>
</dbReference>
<comment type="subcellular location">
    <subcellularLocation>
        <location evidence="1">Cell membrane</location>
        <topology evidence="1">Multi-pass membrane protein</topology>
    </subcellularLocation>
</comment>
<feature type="transmembrane region" description="Helical" evidence="11">
    <location>
        <begin position="129"/>
        <end position="152"/>
    </location>
</feature>
<evidence type="ECO:0000313" key="13">
    <source>
        <dbReference type="EMBL" id="CAF0905835.1"/>
    </source>
</evidence>
<feature type="transmembrane region" description="Helical" evidence="11">
    <location>
        <begin position="222"/>
        <end position="245"/>
    </location>
</feature>
<keyword evidence="6 11" id="KW-0472">Membrane</keyword>
<feature type="transmembrane region" description="Helical" evidence="11">
    <location>
        <begin position="56"/>
        <end position="81"/>
    </location>
</feature>
<evidence type="ECO:0000256" key="4">
    <source>
        <dbReference type="ARBA" id="ARBA00022989"/>
    </source>
</evidence>
<evidence type="ECO:0000256" key="1">
    <source>
        <dbReference type="ARBA" id="ARBA00004651"/>
    </source>
</evidence>
<keyword evidence="5 10" id="KW-0297">G-protein coupled receptor</keyword>
<dbReference type="GO" id="GO:0043410">
    <property type="term" value="P:positive regulation of MAPK cascade"/>
    <property type="evidence" value="ECO:0007669"/>
    <property type="project" value="TreeGrafter"/>
</dbReference>
<dbReference type="PANTHER" id="PTHR24248">
    <property type="entry name" value="ADRENERGIC RECEPTOR-RELATED G-PROTEIN COUPLED RECEPTOR"/>
    <property type="match status" value="1"/>
</dbReference>
<accession>A0A814A0Y3</accession>
<dbReference type="InterPro" id="IPR017452">
    <property type="entry name" value="GPCR_Rhodpsn_7TM"/>
</dbReference>
<dbReference type="PROSITE" id="PS50262">
    <property type="entry name" value="G_PROTEIN_RECEP_F1_2"/>
    <property type="match status" value="1"/>
</dbReference>
<dbReference type="Proteomes" id="UP000663879">
    <property type="component" value="Unassembled WGS sequence"/>
</dbReference>
<evidence type="ECO:0000256" key="3">
    <source>
        <dbReference type="ARBA" id="ARBA00022692"/>
    </source>
</evidence>
<gene>
    <name evidence="13" type="ORF">OXX778_LOCUS11640</name>
</gene>
<dbReference type="SUPFAM" id="SSF81321">
    <property type="entry name" value="Family A G protein-coupled receptor-like"/>
    <property type="match status" value="1"/>
</dbReference>
<keyword evidence="7" id="KW-1015">Disulfide bond</keyword>
<feature type="transmembrane region" description="Helical" evidence="11">
    <location>
        <begin position="173"/>
        <end position="202"/>
    </location>
</feature>
<evidence type="ECO:0000256" key="5">
    <source>
        <dbReference type="ARBA" id="ARBA00023040"/>
    </source>
</evidence>
<dbReference type="PRINTS" id="PR00237">
    <property type="entry name" value="GPCRRHODOPSN"/>
</dbReference>
<keyword evidence="3 10" id="KW-0812">Transmembrane</keyword>
<feature type="transmembrane region" description="Helical" evidence="11">
    <location>
        <begin position="439"/>
        <end position="459"/>
    </location>
</feature>
<evidence type="ECO:0000256" key="6">
    <source>
        <dbReference type="ARBA" id="ARBA00023136"/>
    </source>
</evidence>
<reference evidence="13" key="1">
    <citation type="submission" date="2021-02" db="EMBL/GenBank/DDBJ databases">
        <authorList>
            <person name="Nowell W R."/>
        </authorList>
    </citation>
    <scope>NUCLEOTIDE SEQUENCE</scope>
    <source>
        <strain evidence="13">Ploen Becks lab</strain>
    </source>
</reference>
<evidence type="ECO:0000256" key="7">
    <source>
        <dbReference type="ARBA" id="ARBA00023157"/>
    </source>
</evidence>
<keyword evidence="4 11" id="KW-1133">Transmembrane helix</keyword>
<sequence>MNLTIKIENSFTTETLLNVSSTQQNPFTKNCYINETDLLNFTFECFWSKFINDYKFLFLTCLFIFIILIDITLNLIILTSICVEKYKTRVDICFMSNAIADLLMGLVIMPFTALLTLFGHFPLGPYACFIWNCLDFTAGTTSMLHLGLISFDRYLSVSKPIKYTNKQRTDNRFSVHGLPTTLILIFIWFFSCTAWIPVLLYFKSTEPNQSLIINECSINGSPLIILPHSFIVYYLPMFLIVFFYTKTIKKVNEKMKRRRFSTVLNQQLQQENNTKFCCFIREEKRRRRRKESLLTKDTEMSKISKSETMTNLIRIDDQVTQVPFLRQFRSISLENNLNRSLENSKHLNNLYHLKNSLNRTYNSSLNLSNTKDEILNKGILKKPLSVVCNLNKNLSFKVNKSTQIVQTKRIKTKLKLSLKSNRSSNNLLAKKEKNVTYKLGFIMVTFIISWLPFCVLWSLNSLCKWKLCFISDNLYIFSFWLAYLNSIFTPFILLLNNNKYRKSINLIWNFLCCRKNPRINFHINNNKNFRNRIENKKQNMRLNCSDSPKKDNQFSINNNYSYAEINSLRKSSLQ</sequence>
<evidence type="ECO:0000256" key="10">
    <source>
        <dbReference type="RuleBase" id="RU000688"/>
    </source>
</evidence>
<evidence type="ECO:0000259" key="12">
    <source>
        <dbReference type="PROSITE" id="PS50262"/>
    </source>
</evidence>
<evidence type="ECO:0000256" key="8">
    <source>
        <dbReference type="ARBA" id="ARBA00023170"/>
    </source>
</evidence>
<keyword evidence="14" id="KW-1185">Reference proteome</keyword>
<dbReference type="InterPro" id="IPR000276">
    <property type="entry name" value="GPCR_Rhodpsn"/>
</dbReference>
<dbReference type="Gene3D" id="1.20.1070.10">
    <property type="entry name" value="Rhodopsin 7-helix transmembrane proteins"/>
    <property type="match status" value="2"/>
</dbReference>
<proteinExistence type="inferred from homology"/>
<comment type="caution">
    <text evidence="13">The sequence shown here is derived from an EMBL/GenBank/DDBJ whole genome shotgun (WGS) entry which is preliminary data.</text>
</comment>
<dbReference type="GO" id="GO:0071880">
    <property type="term" value="P:adenylate cyclase-activating adrenergic receptor signaling pathway"/>
    <property type="evidence" value="ECO:0007669"/>
    <property type="project" value="TreeGrafter"/>
</dbReference>
<dbReference type="OrthoDB" id="7777957at2759"/>
<protein>
    <recommendedName>
        <fullName evidence="12">G-protein coupled receptors family 1 profile domain-containing protein</fullName>
    </recommendedName>
</protein>
<feature type="transmembrane region" description="Helical" evidence="11">
    <location>
        <begin position="474"/>
        <end position="495"/>
    </location>
</feature>
<dbReference type="GO" id="GO:0005886">
    <property type="term" value="C:plasma membrane"/>
    <property type="evidence" value="ECO:0007669"/>
    <property type="project" value="UniProtKB-SubCell"/>
</dbReference>
<evidence type="ECO:0000256" key="9">
    <source>
        <dbReference type="ARBA" id="ARBA00023224"/>
    </source>
</evidence>
<dbReference type="Pfam" id="PF00001">
    <property type="entry name" value="7tm_1"/>
    <property type="match status" value="1"/>
</dbReference>
<evidence type="ECO:0000313" key="14">
    <source>
        <dbReference type="Proteomes" id="UP000663879"/>
    </source>
</evidence>
<dbReference type="GO" id="GO:0004993">
    <property type="term" value="F:G protein-coupled serotonin receptor activity"/>
    <property type="evidence" value="ECO:0007669"/>
    <property type="project" value="UniProtKB-ARBA"/>
</dbReference>
<evidence type="ECO:0000256" key="11">
    <source>
        <dbReference type="SAM" id="Phobius"/>
    </source>
</evidence>
<dbReference type="EMBL" id="CAJNOC010001995">
    <property type="protein sequence ID" value="CAF0905835.1"/>
    <property type="molecule type" value="Genomic_DNA"/>
</dbReference>
<dbReference type="PROSITE" id="PS00237">
    <property type="entry name" value="G_PROTEIN_RECEP_F1_1"/>
    <property type="match status" value="1"/>
</dbReference>
<name>A0A814A0Y3_9BILA</name>
<feature type="transmembrane region" description="Helical" evidence="11">
    <location>
        <begin position="102"/>
        <end position="123"/>
    </location>
</feature>
<keyword evidence="8 10" id="KW-0675">Receptor</keyword>
<evidence type="ECO:0000256" key="2">
    <source>
        <dbReference type="ARBA" id="ARBA00022475"/>
    </source>
</evidence>